<name>A0A6B0TPE8_9RHOB</name>
<evidence type="ECO:0000313" key="1">
    <source>
        <dbReference type="EMBL" id="MXU66447.1"/>
    </source>
</evidence>
<dbReference type="EMBL" id="WUWG01000006">
    <property type="protein sequence ID" value="MXU66447.1"/>
    <property type="molecule type" value="Genomic_DNA"/>
</dbReference>
<accession>A0A6B0TPE8</accession>
<dbReference type="AlphaFoldDB" id="A0A6B0TPE8"/>
<organism evidence="1 2">
    <name type="scientific">Oceanomicrobium pacificus</name>
    <dbReference type="NCBI Taxonomy" id="2692916"/>
    <lineage>
        <taxon>Bacteria</taxon>
        <taxon>Pseudomonadati</taxon>
        <taxon>Pseudomonadota</taxon>
        <taxon>Alphaproteobacteria</taxon>
        <taxon>Rhodobacterales</taxon>
        <taxon>Paracoccaceae</taxon>
        <taxon>Oceanomicrobium</taxon>
    </lineage>
</organism>
<dbReference type="Proteomes" id="UP000436016">
    <property type="component" value="Unassembled WGS sequence"/>
</dbReference>
<gene>
    <name evidence="1" type="ORF">GSH16_13430</name>
</gene>
<dbReference type="Pfam" id="PF20104">
    <property type="entry name" value="DUF6494"/>
    <property type="match status" value="1"/>
</dbReference>
<reference evidence="1 2" key="1">
    <citation type="submission" date="2019-12" db="EMBL/GenBank/DDBJ databases">
        <title>Strain KN286 was isolated from seawater, which was collected from Caroline Seamount in the tropical western Pacific.</title>
        <authorList>
            <person name="Wang Q."/>
        </authorList>
    </citation>
    <scope>NUCLEOTIDE SEQUENCE [LARGE SCALE GENOMIC DNA]</scope>
    <source>
        <strain evidence="1 2">KN286</strain>
    </source>
</reference>
<dbReference type="InterPro" id="IPR045471">
    <property type="entry name" value="DUF6494"/>
</dbReference>
<sequence>MSEEFNMSMRKFLKQVGVTSQREIESAVDAARAGGALGAGPLKARMVLTIEEIGLEHVVEGEIQTGGDA</sequence>
<keyword evidence="2" id="KW-1185">Reference proteome</keyword>
<comment type="caution">
    <text evidence="1">The sequence shown here is derived from an EMBL/GenBank/DDBJ whole genome shotgun (WGS) entry which is preliminary data.</text>
</comment>
<dbReference type="RefSeq" id="WP_160855956.1">
    <property type="nucleotide sequence ID" value="NZ_WUWG01000006.1"/>
</dbReference>
<protein>
    <submittedName>
        <fullName evidence="1">Uncharacterized protein</fullName>
    </submittedName>
</protein>
<proteinExistence type="predicted"/>
<evidence type="ECO:0000313" key="2">
    <source>
        <dbReference type="Proteomes" id="UP000436016"/>
    </source>
</evidence>